<dbReference type="SUPFAM" id="SSF110849">
    <property type="entry name" value="ParB/Sulfiredoxin"/>
    <property type="match status" value="1"/>
</dbReference>
<dbReference type="InterPro" id="IPR011990">
    <property type="entry name" value="TPR-like_helical_dom_sf"/>
</dbReference>
<organism evidence="1 2">
    <name type="scientific">Geoalkalibacter halelectricus</name>
    <dbReference type="NCBI Taxonomy" id="2847045"/>
    <lineage>
        <taxon>Bacteria</taxon>
        <taxon>Pseudomonadati</taxon>
        <taxon>Thermodesulfobacteriota</taxon>
        <taxon>Desulfuromonadia</taxon>
        <taxon>Desulfuromonadales</taxon>
        <taxon>Geoalkalibacteraceae</taxon>
        <taxon>Geoalkalibacter</taxon>
    </lineage>
</organism>
<sequence>MNVSSRLGLDIFSPSGHPLGKLSPATLVSPKDLVTSKRLDLAVKYNFARFLNGKGRRHRVSSPDILYSSHIELRTGGVEPYGIFKKRSIEDYLSYFKIVNNQIREYGFDENEPIYVSSKTGLVLNGAHRLAVSIEQGIPLVPVVYDSNSEGRTWDFFWFLEAGFSRSDLAEIASNYLEITSKNYNAAIVWPSDNVHFHEVLKEIKERSGIIYVDCLDSQHNLKEFLFDVYSYDKGIDVGRTNDNILQKFGRLSEKSIKDIGLIIFETETFEDSIELRNDVRSIFKNRINGPDFDIIHSGCSPDERDHIANIILSIATLDSYKIRPELSQNLIEKIHVLRNWAKENSFSIDNLAVVGGAALDLYGQKKCDDIDIIMRYRDRRERWNDGSAQLSFGLDLAGFGYANHFKRESPPTDDEIISCRDMHVMARGVKFATLDTVLARKRYSHQKAKNREDIRNYALSRLKIPINLESDEAEALYIGKAAFEQLKKLAEKYHAEGKLHIASSYYRKITEEWPKSDYGWLGLGICAVQRGDMSYARDYLEKAAGLGTSKVARSLLSGI</sequence>
<accession>A0ABY5ZUA0</accession>
<dbReference type="EMBL" id="CP092109">
    <property type="protein sequence ID" value="UWZ81532.1"/>
    <property type="molecule type" value="Genomic_DNA"/>
</dbReference>
<evidence type="ECO:0008006" key="3">
    <source>
        <dbReference type="Google" id="ProtNLM"/>
    </source>
</evidence>
<evidence type="ECO:0000313" key="2">
    <source>
        <dbReference type="Proteomes" id="UP001060414"/>
    </source>
</evidence>
<dbReference type="RefSeq" id="WP_260749909.1">
    <property type="nucleotide sequence ID" value="NZ_CP092109.1"/>
</dbReference>
<protein>
    <recommendedName>
        <fullName evidence="3">ParB/Sulfiredoxin domain-containing protein</fullName>
    </recommendedName>
</protein>
<reference evidence="1" key="1">
    <citation type="journal article" date="2022" name="Environ. Microbiol.">
        <title>Geoalkalibacter halelectricus SAP #1 sp. nov. possessing extracellular electron transfer and mineral#reducing capabilities from a haloalkaline environment.</title>
        <authorList>
            <person name="Yadav S."/>
            <person name="Singh R."/>
            <person name="Sundharam S.S."/>
            <person name="Chaudhary S."/>
            <person name="Krishnamurthi S."/>
            <person name="Patil S.A."/>
        </authorList>
    </citation>
    <scope>NUCLEOTIDE SEQUENCE</scope>
    <source>
        <strain evidence="1">SAP-1</strain>
    </source>
</reference>
<gene>
    <name evidence="1" type="ORF">L9S41_09070</name>
</gene>
<proteinExistence type="predicted"/>
<name>A0ABY5ZUA0_9BACT</name>
<dbReference type="InterPro" id="IPR036086">
    <property type="entry name" value="ParB/Sulfiredoxin_sf"/>
</dbReference>
<dbReference type="Gene3D" id="1.25.40.10">
    <property type="entry name" value="Tetratricopeptide repeat domain"/>
    <property type="match status" value="1"/>
</dbReference>
<keyword evidence="2" id="KW-1185">Reference proteome</keyword>
<dbReference type="SUPFAM" id="SSF48452">
    <property type="entry name" value="TPR-like"/>
    <property type="match status" value="1"/>
</dbReference>
<evidence type="ECO:0000313" key="1">
    <source>
        <dbReference type="EMBL" id="UWZ81532.1"/>
    </source>
</evidence>
<dbReference type="Proteomes" id="UP001060414">
    <property type="component" value="Chromosome"/>
</dbReference>